<name>A0AAX0BFN6_9FIRM</name>
<dbReference type="Proteomes" id="UP001193670">
    <property type="component" value="Unassembled WGS sequence"/>
</dbReference>
<evidence type="ECO:0000256" key="2">
    <source>
        <dbReference type="ARBA" id="ARBA00022741"/>
    </source>
</evidence>
<evidence type="ECO:0000313" key="7">
    <source>
        <dbReference type="Proteomes" id="UP001193670"/>
    </source>
</evidence>
<dbReference type="EMBL" id="JAAILW010000013">
    <property type="protein sequence ID" value="NSC27293.1"/>
    <property type="molecule type" value="Genomic_DNA"/>
</dbReference>
<dbReference type="Pfam" id="PF18603">
    <property type="entry name" value="LAL_C2"/>
    <property type="match status" value="1"/>
</dbReference>
<dbReference type="GO" id="GO:0005524">
    <property type="term" value="F:ATP binding"/>
    <property type="evidence" value="ECO:0007669"/>
    <property type="project" value="UniProtKB-UniRule"/>
</dbReference>
<dbReference type="SUPFAM" id="SSF56059">
    <property type="entry name" value="Glutathione synthetase ATP-binding domain-like"/>
    <property type="match status" value="1"/>
</dbReference>
<dbReference type="PANTHER" id="PTHR43585">
    <property type="entry name" value="FUMIPYRROLE BIOSYNTHESIS PROTEIN C"/>
    <property type="match status" value="1"/>
</dbReference>
<gene>
    <name evidence="6" type="ORF">G4319_08010</name>
</gene>
<evidence type="ECO:0000256" key="1">
    <source>
        <dbReference type="ARBA" id="ARBA00022598"/>
    </source>
</evidence>
<sequence>MSNKNILIMGFGTQAVRYLECAKLNECEISAGELEEFFLCDYNKEYVKLIDNRISYNSFENEMFLEMIRKINSRKKLQGILPLTDTHVQATAFAAQELGLKSAGIKASILSTNKSYQRTVFKLNSIKVPKYNVVDLETMDEAMLEKLEYPKVFKPVNKYGSIGVKIINNKSEAMEHINNLKYYSNVCLIEEYIVGQEVSIESVVQNKKIEFVNITKKYLGKLPLFIEESHLVPYDTIDSSIKDKLYELNEKVISVLGVEDSLVHLEAKIDGNEVVVMEVAVRMPGDRIMDLIEISTGVNLYDCAVKLALGEKVNCKRSKHLYSQVYWFSSPQAGIIKKIDGLEDIDKMPETVMTGLLKQPGEYINKLESSFDRVGFCIGKAEYPNKLGTYIKRVKEKFFVEVVEQ</sequence>
<feature type="domain" description="ATP-grasp" evidence="5">
    <location>
        <begin position="118"/>
        <end position="309"/>
    </location>
</feature>
<keyword evidence="3 4" id="KW-0067">ATP-binding</keyword>
<dbReference type="GO" id="GO:0016874">
    <property type="term" value="F:ligase activity"/>
    <property type="evidence" value="ECO:0007669"/>
    <property type="project" value="UniProtKB-KW"/>
</dbReference>
<keyword evidence="1" id="KW-0436">Ligase</keyword>
<reference evidence="6" key="2">
    <citation type="submission" date="2020-02" db="EMBL/GenBank/DDBJ databases">
        <authorList>
            <person name="Littmann E."/>
            <person name="Sorbara M."/>
        </authorList>
    </citation>
    <scope>NUCLEOTIDE SEQUENCE</scope>
    <source>
        <strain evidence="6">MSK.17.79</strain>
    </source>
</reference>
<protein>
    <submittedName>
        <fullName evidence="6">ATP-grasp domain-containing protein</fullName>
    </submittedName>
</protein>
<evidence type="ECO:0000313" key="6">
    <source>
        <dbReference type="EMBL" id="NSC27293.1"/>
    </source>
</evidence>
<dbReference type="InterPro" id="IPR052032">
    <property type="entry name" value="ATP-dep_AA_Ligase"/>
</dbReference>
<dbReference type="Gene3D" id="3.30.470.20">
    <property type="entry name" value="ATP-grasp fold, B domain"/>
    <property type="match status" value="1"/>
</dbReference>
<dbReference type="PANTHER" id="PTHR43585:SF2">
    <property type="entry name" value="ATP-GRASP ENZYME FSQD"/>
    <property type="match status" value="1"/>
</dbReference>
<dbReference type="Gene3D" id="3.40.50.20">
    <property type="match status" value="1"/>
</dbReference>
<keyword evidence="2 4" id="KW-0547">Nucleotide-binding</keyword>
<evidence type="ECO:0000259" key="5">
    <source>
        <dbReference type="PROSITE" id="PS50975"/>
    </source>
</evidence>
<reference evidence="6" key="1">
    <citation type="journal article" date="2020" name="Cell Host Microbe">
        <title>Functional and Genomic Variation between Human-Derived Isolates of Lachnospiraceae Reveals Inter- and Intra-Species Diversity.</title>
        <authorList>
            <person name="Sorbara M.T."/>
            <person name="Littmann E.R."/>
            <person name="Fontana E."/>
            <person name="Moody T.U."/>
            <person name="Kohout C.E."/>
            <person name="Gjonbalaj M."/>
            <person name="Eaton V."/>
            <person name="Seok R."/>
            <person name="Leiner I.M."/>
            <person name="Pamer E.G."/>
        </authorList>
    </citation>
    <scope>NUCLEOTIDE SEQUENCE</scope>
    <source>
        <strain evidence="6">MSK.17.79</strain>
    </source>
</reference>
<dbReference type="InterPro" id="IPR011761">
    <property type="entry name" value="ATP-grasp"/>
</dbReference>
<evidence type="ECO:0000256" key="4">
    <source>
        <dbReference type="PROSITE-ProRule" id="PRU00409"/>
    </source>
</evidence>
<comment type="caution">
    <text evidence="6">The sequence shown here is derived from an EMBL/GenBank/DDBJ whole genome shotgun (WGS) entry which is preliminary data.</text>
</comment>
<dbReference type="PROSITE" id="PS50975">
    <property type="entry name" value="ATP_GRASP"/>
    <property type="match status" value="1"/>
</dbReference>
<dbReference type="AlphaFoldDB" id="A0AAX0BFN6"/>
<dbReference type="InterPro" id="IPR040570">
    <property type="entry name" value="LAL_C2"/>
</dbReference>
<dbReference type="Pfam" id="PF13535">
    <property type="entry name" value="ATP-grasp_4"/>
    <property type="match status" value="1"/>
</dbReference>
<evidence type="ECO:0000256" key="3">
    <source>
        <dbReference type="ARBA" id="ARBA00022840"/>
    </source>
</evidence>
<accession>A0AAX0BFN6</accession>
<dbReference type="RefSeq" id="WP_173840825.1">
    <property type="nucleotide sequence ID" value="NZ_JAAILW010000013.1"/>
</dbReference>
<organism evidence="6 7">
    <name type="scientific">Agathobacter rectalis</name>
    <dbReference type="NCBI Taxonomy" id="39491"/>
    <lineage>
        <taxon>Bacteria</taxon>
        <taxon>Bacillati</taxon>
        <taxon>Bacillota</taxon>
        <taxon>Clostridia</taxon>
        <taxon>Lachnospirales</taxon>
        <taxon>Lachnospiraceae</taxon>
        <taxon>Agathobacter</taxon>
    </lineage>
</organism>
<dbReference type="GO" id="GO:0046872">
    <property type="term" value="F:metal ion binding"/>
    <property type="evidence" value="ECO:0007669"/>
    <property type="project" value="InterPro"/>
</dbReference>
<proteinExistence type="predicted"/>